<reference evidence="5 6" key="1">
    <citation type="submission" date="2018-05" db="EMBL/GenBank/DDBJ databases">
        <title>Streptomyces venezuelae.</title>
        <authorList>
            <person name="Kim W."/>
            <person name="Lee N."/>
            <person name="Cho B.-K."/>
        </authorList>
    </citation>
    <scope>NUCLEOTIDE SEQUENCE [LARGE SCALE GENOMIC DNA]</scope>
    <source>
        <strain evidence="5 6">ATCC 14585</strain>
    </source>
</reference>
<feature type="domain" description="PPM-type phosphatase" evidence="4">
    <location>
        <begin position="160"/>
        <end position="385"/>
    </location>
</feature>
<dbReference type="PANTHER" id="PTHR43156">
    <property type="entry name" value="STAGE II SPORULATION PROTEIN E-RELATED"/>
    <property type="match status" value="1"/>
</dbReference>
<dbReference type="EMBL" id="CP029191">
    <property type="protein sequence ID" value="QES42460.1"/>
    <property type="molecule type" value="Genomic_DNA"/>
</dbReference>
<dbReference type="PANTHER" id="PTHR43156:SF2">
    <property type="entry name" value="STAGE II SPORULATION PROTEIN E"/>
    <property type="match status" value="1"/>
</dbReference>
<dbReference type="InterPro" id="IPR001932">
    <property type="entry name" value="PPM-type_phosphatase-like_dom"/>
</dbReference>
<keyword evidence="1" id="KW-0378">Hydrolase</keyword>
<organism evidence="5 6">
    <name type="scientific">Streptomyces venezuelae</name>
    <dbReference type="NCBI Taxonomy" id="54571"/>
    <lineage>
        <taxon>Bacteria</taxon>
        <taxon>Bacillati</taxon>
        <taxon>Actinomycetota</taxon>
        <taxon>Actinomycetes</taxon>
        <taxon>Kitasatosporales</taxon>
        <taxon>Streptomycetaceae</taxon>
        <taxon>Streptomyces</taxon>
    </lineage>
</organism>
<evidence type="ECO:0000313" key="6">
    <source>
        <dbReference type="Proteomes" id="UP000324015"/>
    </source>
</evidence>
<feature type="transmembrane region" description="Helical" evidence="3">
    <location>
        <begin position="75"/>
        <end position="97"/>
    </location>
</feature>
<gene>
    <name evidence="5" type="ORF">DEJ49_16990</name>
</gene>
<dbReference type="FunFam" id="3.60.40.10:FF:000058">
    <property type="entry name" value="Stage II sporulation protein E"/>
    <property type="match status" value="1"/>
</dbReference>
<name>A0A5P2CJH5_STRVZ</name>
<evidence type="ECO:0000259" key="4">
    <source>
        <dbReference type="SMART" id="SM00331"/>
    </source>
</evidence>
<dbReference type="InterPro" id="IPR036457">
    <property type="entry name" value="PPM-type-like_dom_sf"/>
</dbReference>
<dbReference type="Pfam" id="PF07228">
    <property type="entry name" value="SpoIIE"/>
    <property type="match status" value="1"/>
</dbReference>
<evidence type="ECO:0000256" key="3">
    <source>
        <dbReference type="SAM" id="Phobius"/>
    </source>
</evidence>
<evidence type="ECO:0000256" key="1">
    <source>
        <dbReference type="ARBA" id="ARBA00022801"/>
    </source>
</evidence>
<protein>
    <recommendedName>
        <fullName evidence="4">PPM-type phosphatase domain-containing protein</fullName>
    </recommendedName>
</protein>
<dbReference type="AlphaFoldDB" id="A0A5P2CJH5"/>
<evidence type="ECO:0000313" key="5">
    <source>
        <dbReference type="EMBL" id="QES42460.1"/>
    </source>
</evidence>
<dbReference type="Gene3D" id="3.60.40.10">
    <property type="entry name" value="PPM-type phosphatase domain"/>
    <property type="match status" value="1"/>
</dbReference>
<feature type="transmembrane region" description="Helical" evidence="3">
    <location>
        <begin position="103"/>
        <end position="124"/>
    </location>
</feature>
<feature type="region of interest" description="Disordered" evidence="2">
    <location>
        <begin position="1"/>
        <end position="31"/>
    </location>
</feature>
<keyword evidence="3" id="KW-0472">Membrane</keyword>
<dbReference type="SMART" id="SM00331">
    <property type="entry name" value="PP2C_SIG"/>
    <property type="match status" value="1"/>
</dbReference>
<dbReference type="SUPFAM" id="SSF81606">
    <property type="entry name" value="PP2C-like"/>
    <property type="match status" value="1"/>
</dbReference>
<dbReference type="Proteomes" id="UP000324015">
    <property type="component" value="Chromosome"/>
</dbReference>
<dbReference type="InterPro" id="IPR052016">
    <property type="entry name" value="Bact_Sigma-Reg"/>
</dbReference>
<evidence type="ECO:0000256" key="2">
    <source>
        <dbReference type="SAM" id="MobiDB-lite"/>
    </source>
</evidence>
<accession>A0A5P2CJH5</accession>
<keyword evidence="3" id="KW-1133">Transmembrane helix</keyword>
<proteinExistence type="predicted"/>
<keyword evidence="3" id="KW-0812">Transmembrane</keyword>
<dbReference type="GO" id="GO:0016791">
    <property type="term" value="F:phosphatase activity"/>
    <property type="evidence" value="ECO:0007669"/>
    <property type="project" value="TreeGrafter"/>
</dbReference>
<sequence length="404" mass="41971">MQRGDGRGLGGRQAVGQRGEPDERGGRGAAGPERAFVRSLPLLLLVVGVVYDAMTPSEFTASPLFTAAPLIAAPFYSRLNTVLTGVAATAAVLFLHYGNTVSSQVAAVTEVVTVVTVAALAIVINRVVRRSNDRLAIARSISEATQRAVLPEPDPRIGGLDFAARYEAAQADAFIGGDLYAVQDTAHGVRLIVGDVRGKGMGAVAAVAVVIGAFREAAEQEATLEAVAQRLERALAREGTRRDGLDAFEGFTTAVLAEIRHGDGAVRLVNRGHPPPLLLRGDGRLCVLSASEPALPLGMGDLGAWPDRADETELPPGAMLLFYTDGLSEARDAAGEFYDPATRLGGRIFPGRGGPHALLAALAGEVRRHTGGGMTDDMALLAVRRPTAGETDDAADGSGVTAGD</sequence>